<dbReference type="PANTHER" id="PTHR47429:SF2">
    <property type="entry name" value="PROTEIN TWIN LOV 1"/>
    <property type="match status" value="1"/>
</dbReference>
<dbReference type="PROSITE" id="PS50043">
    <property type="entry name" value="HTH_LUXR_2"/>
    <property type="match status" value="1"/>
</dbReference>
<evidence type="ECO:0000259" key="4">
    <source>
        <dbReference type="PROSITE" id="PS50043"/>
    </source>
</evidence>
<organism evidence="6 7">
    <name type="scientific">Parasphingopyxis marina</name>
    <dbReference type="NCBI Taxonomy" id="2761622"/>
    <lineage>
        <taxon>Bacteria</taxon>
        <taxon>Pseudomonadati</taxon>
        <taxon>Pseudomonadota</taxon>
        <taxon>Alphaproteobacteria</taxon>
        <taxon>Sphingomonadales</taxon>
        <taxon>Sphingomonadaceae</taxon>
        <taxon>Parasphingopyxis</taxon>
    </lineage>
</organism>
<evidence type="ECO:0000313" key="6">
    <source>
        <dbReference type="EMBL" id="MBC2778140.1"/>
    </source>
</evidence>
<dbReference type="Proteomes" id="UP000564378">
    <property type="component" value="Unassembled WGS sequence"/>
</dbReference>
<comment type="caution">
    <text evidence="6">The sequence shown here is derived from an EMBL/GenBank/DDBJ whole genome shotgun (WGS) entry which is preliminary data.</text>
</comment>
<protein>
    <submittedName>
        <fullName evidence="6">PAS domain-containing protein</fullName>
    </submittedName>
</protein>
<proteinExistence type="predicted"/>
<reference evidence="6 7" key="1">
    <citation type="submission" date="2020-08" db="EMBL/GenBank/DDBJ databases">
        <title>Draft genome sequence of Parasphingopyxis sp. GrpM-11.</title>
        <authorList>
            <person name="Oh J."/>
            <person name="Roh D.-H."/>
        </authorList>
    </citation>
    <scope>NUCLEOTIDE SEQUENCE [LARGE SCALE GENOMIC DNA]</scope>
    <source>
        <strain evidence="6 7">GrpM-11</strain>
    </source>
</reference>
<dbReference type="InterPro" id="IPR035965">
    <property type="entry name" value="PAS-like_dom_sf"/>
</dbReference>
<dbReference type="PANTHER" id="PTHR47429">
    <property type="entry name" value="PROTEIN TWIN LOV 1"/>
    <property type="match status" value="1"/>
</dbReference>
<dbReference type="GO" id="GO:0003677">
    <property type="term" value="F:DNA binding"/>
    <property type="evidence" value="ECO:0007669"/>
    <property type="project" value="InterPro"/>
</dbReference>
<dbReference type="EMBL" id="JACJVJ010000002">
    <property type="protein sequence ID" value="MBC2778140.1"/>
    <property type="molecule type" value="Genomic_DNA"/>
</dbReference>
<dbReference type="InterPro" id="IPR036388">
    <property type="entry name" value="WH-like_DNA-bd_sf"/>
</dbReference>
<dbReference type="SUPFAM" id="SSF46894">
    <property type="entry name" value="C-terminal effector domain of the bipartite response regulators"/>
    <property type="match status" value="1"/>
</dbReference>
<dbReference type="NCBIfam" id="TIGR00229">
    <property type="entry name" value="sensory_box"/>
    <property type="match status" value="1"/>
</dbReference>
<keyword evidence="2" id="KW-0288">FMN</keyword>
<dbReference type="Pfam" id="PF00196">
    <property type="entry name" value="GerE"/>
    <property type="match status" value="1"/>
</dbReference>
<dbReference type="AlphaFoldDB" id="A0A842I1P5"/>
<evidence type="ECO:0000313" key="7">
    <source>
        <dbReference type="Proteomes" id="UP000564378"/>
    </source>
</evidence>
<name>A0A842I1P5_9SPHN</name>
<dbReference type="CDD" id="cd06170">
    <property type="entry name" value="LuxR_C_like"/>
    <property type="match status" value="1"/>
</dbReference>
<keyword evidence="7" id="KW-1185">Reference proteome</keyword>
<dbReference type="Gene3D" id="3.30.450.20">
    <property type="entry name" value="PAS domain"/>
    <property type="match status" value="1"/>
</dbReference>
<keyword evidence="1" id="KW-0285">Flavoprotein</keyword>
<dbReference type="SMART" id="SM00091">
    <property type="entry name" value="PAS"/>
    <property type="match status" value="1"/>
</dbReference>
<dbReference type="PRINTS" id="PR00038">
    <property type="entry name" value="HTHLUXR"/>
</dbReference>
<evidence type="ECO:0000259" key="5">
    <source>
        <dbReference type="PROSITE" id="PS50112"/>
    </source>
</evidence>
<keyword evidence="3" id="KW-0157">Chromophore</keyword>
<dbReference type="SMART" id="SM00421">
    <property type="entry name" value="HTH_LUXR"/>
    <property type="match status" value="1"/>
</dbReference>
<feature type="domain" description="PAS" evidence="5">
    <location>
        <begin position="19"/>
        <end position="92"/>
    </location>
</feature>
<dbReference type="GO" id="GO:0006355">
    <property type="term" value="P:regulation of DNA-templated transcription"/>
    <property type="evidence" value="ECO:0007669"/>
    <property type="project" value="InterPro"/>
</dbReference>
<dbReference type="RefSeq" id="WP_185801421.1">
    <property type="nucleotide sequence ID" value="NZ_JACJVJ010000002.1"/>
</dbReference>
<gene>
    <name evidence="6" type="ORF">H6P80_10985</name>
</gene>
<sequence>MEHWPADPGFSDTDEHRSIRRELSSSIAHSPTATILTDPHQPDNPVIEMNDAFGTLTGYARDEILGRNCRFLAGPDTDPADRAKMRDAIERQVPALIEILNYKRDGTPFRNAVLVAPVFDSAQRIAFYIGSQREVPPDAAAASARDRRNTALAAIDTLPGRQVQVLKRVAKGLRNKQIAGELGIAERTVKMHRAQLKKRLGAQSAADLVRIAVEAGL</sequence>
<evidence type="ECO:0000256" key="1">
    <source>
        <dbReference type="ARBA" id="ARBA00022630"/>
    </source>
</evidence>
<dbReference type="InterPro" id="IPR016032">
    <property type="entry name" value="Sig_transdc_resp-reg_C-effctor"/>
</dbReference>
<evidence type="ECO:0000256" key="2">
    <source>
        <dbReference type="ARBA" id="ARBA00022643"/>
    </source>
</evidence>
<feature type="domain" description="HTH luxR-type" evidence="4">
    <location>
        <begin position="151"/>
        <end position="216"/>
    </location>
</feature>
<evidence type="ECO:0000256" key="3">
    <source>
        <dbReference type="ARBA" id="ARBA00022991"/>
    </source>
</evidence>
<accession>A0A842I1P5</accession>
<dbReference type="Pfam" id="PF13426">
    <property type="entry name" value="PAS_9"/>
    <property type="match status" value="1"/>
</dbReference>
<dbReference type="CDD" id="cd00130">
    <property type="entry name" value="PAS"/>
    <property type="match status" value="1"/>
</dbReference>
<dbReference type="SUPFAM" id="SSF55785">
    <property type="entry name" value="PYP-like sensor domain (PAS domain)"/>
    <property type="match status" value="1"/>
</dbReference>
<dbReference type="PROSITE" id="PS50112">
    <property type="entry name" value="PAS"/>
    <property type="match status" value="1"/>
</dbReference>
<dbReference type="InterPro" id="IPR000014">
    <property type="entry name" value="PAS"/>
</dbReference>
<dbReference type="InterPro" id="IPR000792">
    <property type="entry name" value="Tscrpt_reg_LuxR_C"/>
</dbReference>
<dbReference type="Gene3D" id="1.10.10.10">
    <property type="entry name" value="Winged helix-like DNA-binding domain superfamily/Winged helix DNA-binding domain"/>
    <property type="match status" value="1"/>
</dbReference>